<protein>
    <recommendedName>
        <fullName evidence="4">Membrane protein 6-pyruvoyl-tetrahydropterin synthase-related domain-containing protein</fullName>
    </recommendedName>
</protein>
<dbReference type="AlphaFoldDB" id="A0A1F8BLJ5"/>
<evidence type="ECO:0008006" key="4">
    <source>
        <dbReference type="Google" id="ProtNLM"/>
    </source>
</evidence>
<evidence type="ECO:0000313" key="3">
    <source>
        <dbReference type="Proteomes" id="UP000176725"/>
    </source>
</evidence>
<proteinExistence type="predicted"/>
<sequence length="1178" mass="136423">MNKKIFILLLLSSVLLTTILFKDKTILGGGESGVPFYNITRMFKDSSSSWLDGLLGSYIPQSVANYPYLKIFSFLEVQGINGYVLQALFTFIALLISLVFFFLLTKEVFSNYPNSAYLFSSFFYLFNFYSAMNIWNRFLLNFLLFYSVLPMFLWLYMRFLRSRNFVYLGLFLMLSFIFSYAFSSPGHIMIFWFLLLFISLFELMKDKKKVAQVKNFVITLMLWLLVNFWWILQQAAYAISESFKSISTEYFSDVGNTIGFSFLSNVLGKFENLYLLKHGLFYNQEYDFILKWPLIYKKPLLLIVEWMASLYILYWAINNRKRLSVVFSLGLLLIGFILAKGNSPPLGEVFDFFFQRFSFVQFFRNPFEKLGIIPTMGFSLMIGPSLSDLAKKLSRQKPFLRVFIPLVSFTYIVVILGFPFWSGLVFTGSQAPLNDPEVGLRVEVPSYYKDADNWLSLEDKDTRFMTFPLGGEGIQYLWPKGYLGVEESAILFENANISSVLAFPYYDKIASNLQKLFTKNIDFYKIASLLNARYLLFRPDIEFKNSGMKDPAYIDNLFEERVSNEKANISFASQFGPLKFYKLDNKVTLPKIYAANNYVNGGSGADIEQFLLSGAEVGDVMYNSGWPVRNKLDANTSFYVSKNKAIFYLPGPQYPLFVDAPYIFPYVSHLPSSPIYSLLIIKENLQRNLYSDKESKLRWDLLTLGKRLIEVRNALSAGDEKGAIKSLQIYRKNLASVVSDIDLVSKSLKKPGEQVWNEKMLTEIFSSHLFLFNDFEKSTLNSDGSITDLKKQLLLSVSKLKILPYYYPIVSEDFPLESRVVYGVEIDSSGEYDVIFPKSIFFPEYFGINQRINIQIDDVVYSTQIGIDNNKVYFGKYYLSEGYHEISFNQFSKINLIDENLTSFELNSIHGEDSINIPIKTYDAYSQYEISFDYLIHYGNGPVLQVSLNNDKIIKKDGVETEQYYFEKYLPPDDYYFIKRPYSTVVNPDPSSDTMTLIFSAIPWNNCTKIFYKNPKKCSDVSISKTYERPTKVEITNLQIHPRFSRELFVLRVDAVDEKVSPKISFTKKSHTHYKVEVRDSEKPFVLVFSELFDKGWKLYLNGDSKRYPENNHFLANSYANGWLIENEGDFNLELKFVPDKFKEMGLYLSFFVLGLIFLITLLLSVNVFLSKRFNKGL</sequence>
<evidence type="ECO:0000256" key="1">
    <source>
        <dbReference type="SAM" id="Phobius"/>
    </source>
</evidence>
<feature type="transmembrane region" description="Helical" evidence="1">
    <location>
        <begin position="164"/>
        <end position="182"/>
    </location>
</feature>
<feature type="transmembrane region" description="Helical" evidence="1">
    <location>
        <begin position="116"/>
        <end position="132"/>
    </location>
</feature>
<feature type="transmembrane region" description="Helical" evidence="1">
    <location>
        <begin position="216"/>
        <end position="232"/>
    </location>
</feature>
<feature type="transmembrane region" description="Helical" evidence="1">
    <location>
        <begin position="299"/>
        <end position="316"/>
    </location>
</feature>
<organism evidence="2 3">
    <name type="scientific">Candidatus Woesebacteria bacterium RIFCSPLOWO2_01_FULL_39_25</name>
    <dbReference type="NCBI Taxonomy" id="1802521"/>
    <lineage>
        <taxon>Bacteria</taxon>
        <taxon>Candidatus Woeseibacteriota</taxon>
    </lineage>
</organism>
<feature type="transmembrane region" description="Helical" evidence="1">
    <location>
        <begin position="83"/>
        <end position="104"/>
    </location>
</feature>
<feature type="transmembrane region" description="Helical" evidence="1">
    <location>
        <begin position="402"/>
        <end position="421"/>
    </location>
</feature>
<dbReference type="STRING" id="1802521.A2893_04640"/>
<feature type="transmembrane region" description="Helical" evidence="1">
    <location>
        <begin position="370"/>
        <end position="390"/>
    </location>
</feature>
<name>A0A1F8BLJ5_9BACT</name>
<reference evidence="2 3" key="1">
    <citation type="journal article" date="2016" name="Nat. Commun.">
        <title>Thousands of microbial genomes shed light on interconnected biogeochemical processes in an aquifer system.</title>
        <authorList>
            <person name="Anantharaman K."/>
            <person name="Brown C.T."/>
            <person name="Hug L.A."/>
            <person name="Sharon I."/>
            <person name="Castelle C.J."/>
            <person name="Probst A.J."/>
            <person name="Thomas B.C."/>
            <person name="Singh A."/>
            <person name="Wilkins M.J."/>
            <person name="Karaoz U."/>
            <person name="Brodie E.L."/>
            <person name="Williams K.H."/>
            <person name="Hubbard S.S."/>
            <person name="Banfield J.F."/>
        </authorList>
    </citation>
    <scope>NUCLEOTIDE SEQUENCE [LARGE SCALE GENOMIC DNA]</scope>
</reference>
<dbReference type="EMBL" id="MGHH01000007">
    <property type="protein sequence ID" value="OGM64913.1"/>
    <property type="molecule type" value="Genomic_DNA"/>
</dbReference>
<evidence type="ECO:0000313" key="2">
    <source>
        <dbReference type="EMBL" id="OGM64913.1"/>
    </source>
</evidence>
<feature type="transmembrane region" description="Helical" evidence="1">
    <location>
        <begin position="188"/>
        <end position="204"/>
    </location>
</feature>
<keyword evidence="1" id="KW-0472">Membrane</keyword>
<feature type="transmembrane region" description="Helical" evidence="1">
    <location>
        <begin position="1145"/>
        <end position="1170"/>
    </location>
</feature>
<gene>
    <name evidence="2" type="ORF">A2893_04640</name>
</gene>
<accession>A0A1F8BLJ5</accession>
<keyword evidence="1" id="KW-1133">Transmembrane helix</keyword>
<keyword evidence="1" id="KW-0812">Transmembrane</keyword>
<dbReference type="Proteomes" id="UP000176725">
    <property type="component" value="Unassembled WGS sequence"/>
</dbReference>
<feature type="transmembrane region" description="Helical" evidence="1">
    <location>
        <begin position="138"/>
        <end position="157"/>
    </location>
</feature>
<feature type="transmembrane region" description="Helical" evidence="1">
    <location>
        <begin position="323"/>
        <end position="339"/>
    </location>
</feature>
<comment type="caution">
    <text evidence="2">The sequence shown here is derived from an EMBL/GenBank/DDBJ whole genome shotgun (WGS) entry which is preliminary data.</text>
</comment>